<gene>
    <name evidence="5" type="ordered locus">Hbal_0321</name>
</gene>
<name>C6XM80_HIRBI</name>
<dbReference type="SUPFAM" id="SSF51395">
    <property type="entry name" value="FMN-linked oxidoreductases"/>
    <property type="match status" value="1"/>
</dbReference>
<evidence type="ECO:0000313" key="6">
    <source>
        <dbReference type="Proteomes" id="UP000002745"/>
    </source>
</evidence>
<evidence type="ECO:0000256" key="3">
    <source>
        <dbReference type="SAM" id="Phobius"/>
    </source>
</evidence>
<evidence type="ECO:0000259" key="4">
    <source>
        <dbReference type="Pfam" id="PF01645"/>
    </source>
</evidence>
<keyword evidence="3" id="KW-0472">Membrane</keyword>
<dbReference type="InterPro" id="IPR027283">
    <property type="entry name" value="YerD"/>
</dbReference>
<dbReference type="AlphaFoldDB" id="C6XM80"/>
<organism evidence="5 6">
    <name type="scientific">Hirschia baltica (strain ATCC 49814 / DSM 5838 / IFAM 1418)</name>
    <dbReference type="NCBI Taxonomy" id="582402"/>
    <lineage>
        <taxon>Bacteria</taxon>
        <taxon>Pseudomonadati</taxon>
        <taxon>Pseudomonadota</taxon>
        <taxon>Alphaproteobacteria</taxon>
        <taxon>Hyphomonadales</taxon>
        <taxon>Hyphomonadaceae</taxon>
        <taxon>Hirschia</taxon>
    </lineage>
</organism>
<keyword evidence="3" id="KW-1133">Transmembrane helix</keyword>
<comment type="similarity">
    <text evidence="1 2">Belongs to the glutamate synthase family.</text>
</comment>
<keyword evidence="6" id="KW-1185">Reference proteome</keyword>
<feature type="domain" description="Glutamate synthase" evidence="4">
    <location>
        <begin position="153"/>
        <end position="469"/>
    </location>
</feature>
<dbReference type="OrthoDB" id="9758182at2"/>
<dbReference type="STRING" id="582402.Hbal_0321"/>
<dbReference type="RefSeq" id="WP_012778181.1">
    <property type="nucleotide sequence ID" value="NC_012982.1"/>
</dbReference>
<evidence type="ECO:0000256" key="1">
    <source>
        <dbReference type="ARBA" id="ARBA00009716"/>
    </source>
</evidence>
<dbReference type="PANTHER" id="PTHR43819:SF1">
    <property type="entry name" value="ARCHAEAL-TYPE GLUTAMATE SYNTHASE [NADPH]"/>
    <property type="match status" value="1"/>
</dbReference>
<feature type="transmembrane region" description="Helical" evidence="3">
    <location>
        <begin position="28"/>
        <end position="45"/>
    </location>
</feature>
<dbReference type="Pfam" id="PF01645">
    <property type="entry name" value="Glu_synthase"/>
    <property type="match status" value="1"/>
</dbReference>
<dbReference type="GO" id="GO:0006537">
    <property type="term" value="P:glutamate biosynthetic process"/>
    <property type="evidence" value="ECO:0007669"/>
    <property type="project" value="InterPro"/>
</dbReference>
<evidence type="ECO:0000313" key="5">
    <source>
        <dbReference type="EMBL" id="ACT58023.1"/>
    </source>
</evidence>
<dbReference type="CDD" id="cd02808">
    <property type="entry name" value="GltS_FMN"/>
    <property type="match status" value="1"/>
</dbReference>
<dbReference type="PIRSF" id="PIRSF500060">
    <property type="entry name" value="UCP500060"/>
    <property type="match status" value="1"/>
</dbReference>
<protein>
    <submittedName>
        <fullName evidence="5">Glutamate synthase (NADPH)</fullName>
        <ecNumber evidence="5">1.4.1.13</ecNumber>
    </submittedName>
</protein>
<dbReference type="InterPro" id="IPR024188">
    <property type="entry name" value="GltB"/>
</dbReference>
<sequence>MRFFPFILSCLFFLVALAAGFYSKWVWIAALPFAILVWIGFSDLIQVRHAVRRNYPVTGRFRSFFYWLRPFLRQYIVESETEGRPFNNEQRALVYKRAENVSSVEPFGSHVDNDRAGFEWIAHSIGAVQPAPIETLRVKVGGKSCKLPYSASVLNISAMSYGSLGGHAIEALNRGAAKGGFYHDTGEGGVSRFHKAGGGDLVWELGSGYFGCRTADGNFDPDKFKDTAALEQIKMIEIKLSQGAKPGHGGLLPGAKVTEAVAEARGVPIGETVVSPPFHKAFSTPVELLQFVEKLRDLSGGKPVGFKLCMGPAYEFLAIIKAMLETGIKPDFIVVDGAEGGTGAAPMEFQDHIGSPLRDGLILARNALIGAGLKDEIRLAASGKLVSGYGMSAALALGADWINSARGFMFSLGCVQSLHCHDNTCPTGIATQDPSRERGLVIPEKAEYVYHFHHNTLHALAEVIAAAGASHPYELEPDRLMIREANLKSVPASEYYELLEKDILLNAPEETYLAKDWAKANPHVFH</sequence>
<dbReference type="InterPro" id="IPR002932">
    <property type="entry name" value="Glu_synthdom"/>
</dbReference>
<dbReference type="KEGG" id="hba:Hbal_0321"/>
<reference evidence="6" key="1">
    <citation type="journal article" date="2011" name="J. Bacteriol.">
        <title>Genome sequences of eight morphologically diverse alphaproteobacteria.</title>
        <authorList>
            <consortium name="US DOE Joint Genome Institute"/>
            <person name="Brown P.J."/>
            <person name="Kysela D.T."/>
            <person name="Buechlein A."/>
            <person name="Hemmerich C."/>
            <person name="Brun Y.V."/>
        </authorList>
    </citation>
    <scope>NUCLEOTIDE SEQUENCE [LARGE SCALE GENOMIC DNA]</scope>
    <source>
        <strain evidence="6">ATCC 49814 / DSM 5838 / IFAM 1418</strain>
    </source>
</reference>
<dbReference type="EC" id="1.4.1.13" evidence="5"/>
<evidence type="ECO:0000256" key="2">
    <source>
        <dbReference type="PIRNR" id="PIRNR006429"/>
    </source>
</evidence>
<keyword evidence="5" id="KW-0560">Oxidoreductase</keyword>
<dbReference type="eggNOG" id="COG0069">
    <property type="taxonomic scope" value="Bacteria"/>
</dbReference>
<dbReference type="Proteomes" id="UP000002745">
    <property type="component" value="Chromosome"/>
</dbReference>
<dbReference type="EMBL" id="CP001678">
    <property type="protein sequence ID" value="ACT58023.1"/>
    <property type="molecule type" value="Genomic_DNA"/>
</dbReference>
<dbReference type="Gene3D" id="3.20.20.70">
    <property type="entry name" value="Aldolase class I"/>
    <property type="match status" value="1"/>
</dbReference>
<dbReference type="InterPro" id="IPR013785">
    <property type="entry name" value="Aldolase_TIM"/>
</dbReference>
<accession>C6XM80</accession>
<dbReference type="GO" id="GO:0004355">
    <property type="term" value="F:glutamate synthase (NADPH) activity"/>
    <property type="evidence" value="ECO:0007669"/>
    <property type="project" value="UniProtKB-EC"/>
</dbReference>
<dbReference type="HOGENOM" id="CLU_026563_1_0_5"/>
<dbReference type="PANTHER" id="PTHR43819">
    <property type="entry name" value="ARCHAEAL-TYPE GLUTAMATE SYNTHASE [NADPH]"/>
    <property type="match status" value="1"/>
</dbReference>
<keyword evidence="3" id="KW-0812">Transmembrane</keyword>
<dbReference type="PIRSF" id="PIRSF006429">
    <property type="entry name" value="GOGAT_lg_2"/>
    <property type="match status" value="1"/>
</dbReference>
<proteinExistence type="inferred from homology"/>